<evidence type="ECO:0000259" key="2">
    <source>
        <dbReference type="Pfam" id="PF00582"/>
    </source>
</evidence>
<gene>
    <name evidence="3" type="ORF">LDC_2408</name>
</gene>
<dbReference type="EMBL" id="ADZX01000732">
    <property type="protein sequence ID" value="EFK95579.1"/>
    <property type="molecule type" value="Genomic_DNA"/>
</dbReference>
<comment type="similarity">
    <text evidence="1">Belongs to the universal stress protein A family.</text>
</comment>
<evidence type="ECO:0000313" key="3">
    <source>
        <dbReference type="EMBL" id="EFK95579.1"/>
    </source>
</evidence>
<dbReference type="InterPro" id="IPR006016">
    <property type="entry name" value="UspA"/>
</dbReference>
<reference evidence="3" key="1">
    <citation type="submission" date="2010-07" db="EMBL/GenBank/DDBJ databases">
        <authorList>
            <consortium name="CONSOLIDER consortium CSD2007-00005"/>
            <person name="Guazzaroni M.-E."/>
            <person name="Richter M."/>
            <person name="Garcia-Salamanca A."/>
            <person name="Yarza P."/>
            <person name="Ferrer M."/>
        </authorList>
    </citation>
    <scope>NUCLEOTIDE SEQUENCE</scope>
</reference>
<protein>
    <submittedName>
        <fullName evidence="3">Universal stress protein</fullName>
    </submittedName>
</protein>
<dbReference type="InterPro" id="IPR006015">
    <property type="entry name" value="Universal_stress_UspA"/>
</dbReference>
<comment type="caution">
    <text evidence="3">The sequence shown here is derived from an EMBL/GenBank/DDBJ whole genome shotgun (WGS) entry which is preliminary data.</text>
</comment>
<sequence length="281" mass="32135">MLDNRNTLLVTWDFTEVSENALLHAIKLSRNVENNIRLVNVVKPGNQVLLKEAEEKLKKEILRIKDQYKVILDSIILEGSLYSAITTYIKDSDVNMVLMGTHGIRGIQKYIGSHALRVIVGSEVPFIVVKDKPTNMDRFTDIVFPIDFRSENKEKLQWAIYLGKYFNSKVHLFKAPVSDSSLLKKVNVNLNFAIRFLIQNNLDYEINTASRSKNFGKEILSFASDINADLILITTTKYITIFDYIFGAPEQYIIDNASRIPVMCVNPKSSFAKMEQFMIGR</sequence>
<reference evidence="3" key="2">
    <citation type="journal article" date="2011" name="Microb. Ecol.">
        <title>Taxonomic and Functional Metagenomic Profiling of the Microbial Community in the Anoxic Sediment of a Sub-saline Shallow Lake (Laguna de Carrizo, Central Spain).</title>
        <authorList>
            <person name="Ferrer M."/>
            <person name="Guazzaroni M.E."/>
            <person name="Richter M."/>
            <person name="Garcia-Salamanca A."/>
            <person name="Yarza P."/>
            <person name="Suarez-Suarez A."/>
            <person name="Solano J."/>
            <person name="Alcaide M."/>
            <person name="van Dillewijn P."/>
            <person name="Molina-Henares M.A."/>
            <person name="Lopez-Cortes N."/>
            <person name="Al-Ramahi Y."/>
            <person name="Guerrero C."/>
            <person name="Acosta A."/>
            <person name="de Eugenio L.I."/>
            <person name="Martinez V."/>
            <person name="Marques S."/>
            <person name="Rojo F."/>
            <person name="Santero E."/>
            <person name="Genilloud O."/>
            <person name="Perez-Perez J."/>
            <person name="Rossello-Mora R."/>
            <person name="Ramos J.L."/>
        </authorList>
    </citation>
    <scope>NUCLEOTIDE SEQUENCE</scope>
</reference>
<dbReference type="PANTHER" id="PTHR46268">
    <property type="entry name" value="STRESS RESPONSE PROTEIN NHAX"/>
    <property type="match status" value="1"/>
</dbReference>
<dbReference type="Pfam" id="PF00582">
    <property type="entry name" value="Usp"/>
    <property type="match status" value="1"/>
</dbReference>
<proteinExistence type="inferred from homology"/>
<dbReference type="PANTHER" id="PTHR46268:SF6">
    <property type="entry name" value="UNIVERSAL STRESS PROTEIN UP12"/>
    <property type="match status" value="1"/>
</dbReference>
<dbReference type="CDD" id="cd00293">
    <property type="entry name" value="USP-like"/>
    <property type="match status" value="2"/>
</dbReference>
<dbReference type="AlphaFoldDB" id="D9PLI5"/>
<dbReference type="SUPFAM" id="SSF52402">
    <property type="entry name" value="Adenine nucleotide alpha hydrolases-like"/>
    <property type="match status" value="2"/>
</dbReference>
<feature type="domain" description="UspA" evidence="2">
    <location>
        <begin position="6"/>
        <end position="130"/>
    </location>
</feature>
<evidence type="ECO:0000256" key="1">
    <source>
        <dbReference type="ARBA" id="ARBA00008791"/>
    </source>
</evidence>
<name>D9PLI5_9ZZZZ</name>
<accession>D9PLI5</accession>
<dbReference type="PRINTS" id="PR01438">
    <property type="entry name" value="UNVRSLSTRESS"/>
</dbReference>
<dbReference type="Gene3D" id="3.40.50.12370">
    <property type="match status" value="1"/>
</dbReference>
<organism evidence="3">
    <name type="scientific">sediment metagenome</name>
    <dbReference type="NCBI Taxonomy" id="749907"/>
    <lineage>
        <taxon>unclassified sequences</taxon>
        <taxon>metagenomes</taxon>
        <taxon>ecological metagenomes</taxon>
    </lineage>
</organism>